<dbReference type="InterPro" id="IPR028098">
    <property type="entry name" value="Glyco_trans_4-like_N"/>
</dbReference>
<dbReference type="InterPro" id="IPR050194">
    <property type="entry name" value="Glycosyltransferase_grp1"/>
</dbReference>
<dbReference type="EMBL" id="VCDI01000010">
    <property type="protein sequence ID" value="TLU70898.1"/>
    <property type="molecule type" value="Genomic_DNA"/>
</dbReference>
<dbReference type="PANTHER" id="PTHR45947">
    <property type="entry name" value="SULFOQUINOVOSYL TRANSFERASE SQD2"/>
    <property type="match status" value="1"/>
</dbReference>
<name>A0A5R9J9J4_9PROT</name>
<keyword evidence="4" id="KW-1185">Reference proteome</keyword>
<comment type="caution">
    <text evidence="3">The sequence shown here is derived from an EMBL/GenBank/DDBJ whole genome shotgun (WGS) entry which is preliminary data.</text>
</comment>
<reference evidence="3 4" key="1">
    <citation type="submission" date="2019-05" db="EMBL/GenBank/DDBJ databases">
        <authorList>
            <person name="Pankratov T."/>
            <person name="Grouzdev D."/>
        </authorList>
    </citation>
    <scope>NUCLEOTIDE SEQUENCE [LARGE SCALE GENOMIC DNA]</scope>
    <source>
        <strain evidence="3 4">KEBCLARHB70R</strain>
    </source>
</reference>
<keyword evidence="3" id="KW-0808">Transferase</keyword>
<dbReference type="Proteomes" id="UP000305654">
    <property type="component" value="Unassembled WGS sequence"/>
</dbReference>
<feature type="domain" description="Glycosyltransferase subfamily 4-like N-terminal" evidence="2">
    <location>
        <begin position="336"/>
        <end position="530"/>
    </location>
</feature>
<organism evidence="3 4">
    <name type="scientific">Lichenicoccus roseus</name>
    <dbReference type="NCBI Taxonomy" id="2683649"/>
    <lineage>
        <taxon>Bacteria</taxon>
        <taxon>Pseudomonadati</taxon>
        <taxon>Pseudomonadota</taxon>
        <taxon>Alphaproteobacteria</taxon>
        <taxon>Acetobacterales</taxon>
        <taxon>Acetobacteraceae</taxon>
        <taxon>Lichenicoccus</taxon>
    </lineage>
</organism>
<dbReference type="Pfam" id="PF13692">
    <property type="entry name" value="Glyco_trans_1_4"/>
    <property type="match status" value="1"/>
</dbReference>
<evidence type="ECO:0000313" key="3">
    <source>
        <dbReference type="EMBL" id="TLU70898.1"/>
    </source>
</evidence>
<gene>
    <name evidence="3" type="ORF">FE263_19720</name>
</gene>
<dbReference type="SUPFAM" id="SSF53756">
    <property type="entry name" value="UDP-Glycosyltransferase/glycogen phosphorylase"/>
    <property type="match status" value="2"/>
</dbReference>
<sequence length="726" mass="79972">MTCATEVIFYRVPATLEARLLFAEARRLGLRPYWEVDDLIFDEALYRRNSNLADLEPALREELLRGVRLYRRAMLDCNRAIASTPVLAQAMRDAGVAEAGCVENALDEETLAIAQGLREARLAGPAPASGTAPVTIVYGSGTRTHDADFRLVEPALRRLLERHPQLRLRIVGELTLPASLRGHAGRIEEIPGTDYRAYLALLAEGDIALAPLEATLFNDAKSNIKFQEASILGIPCVCSPRAAFAEVIEHGSNGMLADTDAQWEQALETLIRDAGLRRRMGGVALDEVLSRYAPGPIARTQVLPLFGEPDADLPAIGSRPLRVLMANVFLWPRSFGGATIVAEELARRLHARDDVQVSVFTSHGSDSDRGDALLRYDWDGIPVFATALPPPDDHVASFDNPRAVAHFGAVLDAVRPDVVHAHSIQGFGATILRLCRERGIPYVVSLHDAWFLCDRQFMVRGDGRYCFQTRIDLRVCQACVPHARHLEPRRTIMEQVLRDAAHLLSPSASHRALFLANGIQPGRISVNRNGLHAPLRPRRRPAGGPVRFGFVGGNERIKGFHLVRQAFESLRGTDWELVLVDNTLNLGFSSIDVADWKVHGRITIVPAYRQDGLDDFFDGIDVLLFPSQWKESYGLTVREALARDVWVITTAPGGQSEEVIDGVNGRHIPLDGQPHRLIAAIEEILVAPDRLAGHINPFRDTLADYATQTGELHAVLLQAAISAVRP</sequence>
<evidence type="ECO:0000259" key="1">
    <source>
        <dbReference type="Pfam" id="PF00534"/>
    </source>
</evidence>
<protein>
    <submittedName>
        <fullName evidence="3">Glycosyltransferase</fullName>
    </submittedName>
</protein>
<dbReference type="Gene3D" id="3.40.50.2000">
    <property type="entry name" value="Glycogen Phosphorylase B"/>
    <property type="match status" value="3"/>
</dbReference>
<feature type="domain" description="Glycosyl transferase family 1" evidence="1">
    <location>
        <begin position="543"/>
        <end position="687"/>
    </location>
</feature>
<dbReference type="Pfam" id="PF00534">
    <property type="entry name" value="Glycos_transf_1"/>
    <property type="match status" value="1"/>
</dbReference>
<proteinExistence type="predicted"/>
<dbReference type="OrthoDB" id="9807414at2"/>
<evidence type="ECO:0000313" key="4">
    <source>
        <dbReference type="Proteomes" id="UP000305654"/>
    </source>
</evidence>
<evidence type="ECO:0000259" key="2">
    <source>
        <dbReference type="Pfam" id="PF13579"/>
    </source>
</evidence>
<dbReference type="PANTHER" id="PTHR45947:SF13">
    <property type="entry name" value="TRANSFERASE"/>
    <property type="match status" value="1"/>
</dbReference>
<accession>A0A5R9J9J4</accession>
<dbReference type="AlphaFoldDB" id="A0A5R9J9J4"/>
<dbReference type="InterPro" id="IPR001296">
    <property type="entry name" value="Glyco_trans_1"/>
</dbReference>
<dbReference type="CDD" id="cd03823">
    <property type="entry name" value="GT4_ExpE7-like"/>
    <property type="match status" value="1"/>
</dbReference>
<dbReference type="Pfam" id="PF13579">
    <property type="entry name" value="Glyco_trans_4_4"/>
    <property type="match status" value="1"/>
</dbReference>
<dbReference type="GO" id="GO:0016757">
    <property type="term" value="F:glycosyltransferase activity"/>
    <property type="evidence" value="ECO:0007669"/>
    <property type="project" value="InterPro"/>
</dbReference>